<dbReference type="PRINTS" id="PR00409">
    <property type="entry name" value="PHDIOXRDTASE"/>
</dbReference>
<dbReference type="InterPro" id="IPR017938">
    <property type="entry name" value="Riboflavin_synthase-like_b-brl"/>
</dbReference>
<dbReference type="PROSITE" id="PS00197">
    <property type="entry name" value="2FE2S_FER_1"/>
    <property type="match status" value="1"/>
</dbReference>
<dbReference type="Gene3D" id="3.10.20.30">
    <property type="match status" value="1"/>
</dbReference>
<evidence type="ECO:0000256" key="5">
    <source>
        <dbReference type="ARBA" id="ARBA00022714"/>
    </source>
</evidence>
<feature type="transmembrane region" description="Helical" evidence="10">
    <location>
        <begin position="170"/>
        <end position="191"/>
    </location>
</feature>
<dbReference type="Pfam" id="PF00111">
    <property type="entry name" value="Fer2"/>
    <property type="match status" value="1"/>
</dbReference>
<evidence type="ECO:0000313" key="13">
    <source>
        <dbReference type="EMBL" id="MPY47412.1"/>
    </source>
</evidence>
<dbReference type="Gene3D" id="3.40.50.80">
    <property type="entry name" value="Nucleotide-binding domain of ferredoxin-NADP reductase (FNR) module"/>
    <property type="match status" value="1"/>
</dbReference>
<dbReference type="PANTHER" id="PTHR47354">
    <property type="entry name" value="NADH OXIDOREDUCTASE HCR"/>
    <property type="match status" value="1"/>
</dbReference>
<accession>A0A5N8WJX4</accession>
<dbReference type="InterPro" id="IPR012675">
    <property type="entry name" value="Beta-grasp_dom_sf"/>
</dbReference>
<dbReference type="PROSITE" id="PS51085">
    <property type="entry name" value="2FE2S_FER_2"/>
    <property type="match status" value="1"/>
</dbReference>
<evidence type="ECO:0000256" key="10">
    <source>
        <dbReference type="SAM" id="Phobius"/>
    </source>
</evidence>
<comment type="cofactor">
    <cofactor evidence="1">
        <name>FMN</name>
        <dbReference type="ChEBI" id="CHEBI:58210"/>
    </cofactor>
</comment>
<feature type="transmembrane region" description="Helical" evidence="10">
    <location>
        <begin position="133"/>
        <end position="158"/>
    </location>
</feature>
<evidence type="ECO:0000259" key="11">
    <source>
        <dbReference type="PROSITE" id="PS51085"/>
    </source>
</evidence>
<dbReference type="PROSITE" id="PS51384">
    <property type="entry name" value="FAD_FR"/>
    <property type="match status" value="1"/>
</dbReference>
<keyword evidence="8" id="KW-0408">Iron</keyword>
<evidence type="ECO:0000256" key="3">
    <source>
        <dbReference type="ARBA" id="ARBA00022630"/>
    </source>
</evidence>
<feature type="transmembrane region" description="Helical" evidence="10">
    <location>
        <begin position="211"/>
        <end position="233"/>
    </location>
</feature>
<keyword evidence="9" id="KW-0411">Iron-sulfur</keyword>
<feature type="transmembrane region" description="Helical" evidence="10">
    <location>
        <begin position="12"/>
        <end position="32"/>
    </location>
</feature>
<dbReference type="PANTHER" id="PTHR47354:SF1">
    <property type="entry name" value="CARNITINE MONOOXYGENASE REDUCTASE SUBUNIT"/>
    <property type="match status" value="1"/>
</dbReference>
<dbReference type="Gene3D" id="2.40.30.10">
    <property type="entry name" value="Translation factors"/>
    <property type="match status" value="1"/>
</dbReference>
<keyword evidence="10" id="KW-0472">Membrane</keyword>
<keyword evidence="4" id="KW-0288">FMN</keyword>
<keyword evidence="3" id="KW-0285">Flavoprotein</keyword>
<keyword evidence="14" id="KW-1185">Reference proteome</keyword>
<dbReference type="SUPFAM" id="SSF52343">
    <property type="entry name" value="Ferredoxin reductase-like, C-terminal NADP-linked domain"/>
    <property type="match status" value="1"/>
</dbReference>
<dbReference type="InterPro" id="IPR039261">
    <property type="entry name" value="FNR_nucleotide-bd"/>
</dbReference>
<dbReference type="Pfam" id="PF22290">
    <property type="entry name" value="DmmA-like_N"/>
    <property type="match status" value="1"/>
</dbReference>
<dbReference type="InterPro" id="IPR036010">
    <property type="entry name" value="2Fe-2S_ferredoxin-like_sf"/>
</dbReference>
<comment type="caution">
    <text evidence="13">The sequence shown here is derived from an EMBL/GenBank/DDBJ whole genome shotgun (WGS) entry which is preliminary data.</text>
</comment>
<keyword evidence="10" id="KW-1133">Transmembrane helix</keyword>
<dbReference type="CDD" id="cd06185">
    <property type="entry name" value="PDR_like"/>
    <property type="match status" value="1"/>
</dbReference>
<dbReference type="GO" id="GO:0051537">
    <property type="term" value="F:2 iron, 2 sulfur cluster binding"/>
    <property type="evidence" value="ECO:0007669"/>
    <property type="project" value="UniProtKB-KW"/>
</dbReference>
<dbReference type="SUPFAM" id="SSF54292">
    <property type="entry name" value="2Fe-2S ferredoxin-like"/>
    <property type="match status" value="1"/>
</dbReference>
<dbReference type="AlphaFoldDB" id="A0A5N8WJX4"/>
<evidence type="ECO:0000256" key="4">
    <source>
        <dbReference type="ARBA" id="ARBA00022643"/>
    </source>
</evidence>
<dbReference type="InterPro" id="IPR017927">
    <property type="entry name" value="FAD-bd_FR_type"/>
</dbReference>
<gene>
    <name evidence="13" type="ORF">FPZ41_01915</name>
</gene>
<proteinExistence type="predicted"/>
<evidence type="ECO:0000256" key="2">
    <source>
        <dbReference type="ARBA" id="ARBA00001974"/>
    </source>
</evidence>
<evidence type="ECO:0000256" key="8">
    <source>
        <dbReference type="ARBA" id="ARBA00023004"/>
    </source>
</evidence>
<keyword evidence="6" id="KW-0479">Metal-binding</keyword>
<keyword evidence="10" id="KW-0812">Transmembrane</keyword>
<dbReference type="InterPro" id="IPR006058">
    <property type="entry name" value="2Fe2S_fd_BS"/>
</dbReference>
<evidence type="ECO:0000313" key="14">
    <source>
        <dbReference type="Proteomes" id="UP000373149"/>
    </source>
</evidence>
<protein>
    <submittedName>
        <fullName evidence="13">Oxidoreductase</fullName>
    </submittedName>
</protein>
<evidence type="ECO:0000256" key="7">
    <source>
        <dbReference type="ARBA" id="ARBA00023002"/>
    </source>
</evidence>
<feature type="domain" description="2Fe-2S ferredoxin-type" evidence="11">
    <location>
        <begin position="490"/>
        <end position="575"/>
    </location>
</feature>
<sequence length="575" mass="61441">MLSDEDPDFPLIQTLAVIAYGLALVVSSAGALAPSRPGVRRLVIGFQLAYIPMQFPLCWASELPLLGMLLSVLTVIALRPRFPRLAPRARKVWLTLHVGLSVGWLGLSLAMTTLSAVGLYSGSHAARHGAYEIFHIFDLTIVIPSMALSIVTGVAIALGTPWGLIKHRWVLAKFVISLAIPVMAGVMQSPWVAELAERTEDPAGQPGDLGVALLASNALFVVLLWTATLLSVVKPGGRTRWGRKDLAARRAAPPDPARTAVPDIPAVVGEAFHVADDTVALTLRPTGGGPLPAWEPGAHIDVVLPSGLVRQYSLYGDPAERAVHRIAVLREPGGRGGSVEAHGLRPGTPLAVRPPRNHFPLADAPAHLFIAGGIGITPFLPMIDKIAGTGSAEWRLVYRGRSLSRMAFADQLAARHPDRVTLLPSDTHARPDLSGLLRQGRPGTAVYCCGPDELINAVEAAMPVACPHGTLHIERFSPRDRADTTADAPFDAELRRSGRTVHVPAGRSLLAAMHEVDPSLPASCTDGVCGSCVTRVLEGTPDHRDDVLQPYERDRRDVLYPCVSRSCGPRIVLDA</sequence>
<evidence type="ECO:0000259" key="12">
    <source>
        <dbReference type="PROSITE" id="PS51384"/>
    </source>
</evidence>
<dbReference type="InterPro" id="IPR050415">
    <property type="entry name" value="MRET"/>
</dbReference>
<dbReference type="InterPro" id="IPR001041">
    <property type="entry name" value="2Fe-2S_ferredoxin-type"/>
</dbReference>
<dbReference type="GO" id="GO:0046872">
    <property type="term" value="F:metal ion binding"/>
    <property type="evidence" value="ECO:0007669"/>
    <property type="project" value="UniProtKB-KW"/>
</dbReference>
<comment type="cofactor">
    <cofactor evidence="2">
        <name>FAD</name>
        <dbReference type="ChEBI" id="CHEBI:57692"/>
    </cofactor>
</comment>
<dbReference type="GO" id="GO:0016491">
    <property type="term" value="F:oxidoreductase activity"/>
    <property type="evidence" value="ECO:0007669"/>
    <property type="project" value="UniProtKB-KW"/>
</dbReference>
<dbReference type="InterPro" id="IPR054582">
    <property type="entry name" value="DmmA-like_N"/>
</dbReference>
<feature type="transmembrane region" description="Helical" evidence="10">
    <location>
        <begin position="92"/>
        <end position="121"/>
    </location>
</feature>
<keyword evidence="5" id="KW-0001">2Fe-2S</keyword>
<dbReference type="SUPFAM" id="SSF63380">
    <property type="entry name" value="Riboflavin synthase domain-like"/>
    <property type="match status" value="1"/>
</dbReference>
<dbReference type="Proteomes" id="UP000373149">
    <property type="component" value="Unassembled WGS sequence"/>
</dbReference>
<organism evidence="13 14">
    <name type="scientific">Streptomyces acidicola</name>
    <dbReference type="NCBI Taxonomy" id="2596892"/>
    <lineage>
        <taxon>Bacteria</taxon>
        <taxon>Bacillati</taxon>
        <taxon>Actinomycetota</taxon>
        <taxon>Actinomycetes</taxon>
        <taxon>Kitasatosporales</taxon>
        <taxon>Streptomycetaceae</taxon>
        <taxon>Streptomyces</taxon>
    </lineage>
</organism>
<feature type="domain" description="FAD-binding FR-type" evidence="12">
    <location>
        <begin position="261"/>
        <end position="362"/>
    </location>
</feature>
<evidence type="ECO:0000256" key="1">
    <source>
        <dbReference type="ARBA" id="ARBA00001917"/>
    </source>
</evidence>
<evidence type="ECO:0000256" key="9">
    <source>
        <dbReference type="ARBA" id="ARBA00023014"/>
    </source>
</evidence>
<dbReference type="CDD" id="cd00207">
    <property type="entry name" value="fer2"/>
    <property type="match status" value="1"/>
</dbReference>
<name>A0A5N8WJX4_9ACTN</name>
<keyword evidence="7" id="KW-0560">Oxidoreductase</keyword>
<dbReference type="EMBL" id="VMNX01000002">
    <property type="protein sequence ID" value="MPY47412.1"/>
    <property type="molecule type" value="Genomic_DNA"/>
</dbReference>
<reference evidence="13 14" key="1">
    <citation type="submission" date="2019-09" db="EMBL/GenBank/DDBJ databases">
        <authorList>
            <person name="Duangmal K."/>
            <person name="Teo W.F.A."/>
            <person name="Lipun K."/>
        </authorList>
    </citation>
    <scope>NUCLEOTIDE SEQUENCE [LARGE SCALE GENOMIC DNA]</scope>
    <source>
        <strain evidence="13 14">K1PN6</strain>
    </source>
</reference>
<evidence type="ECO:0000256" key="6">
    <source>
        <dbReference type="ARBA" id="ARBA00022723"/>
    </source>
</evidence>